<dbReference type="Pfam" id="PF01704">
    <property type="entry name" value="UDPGP"/>
    <property type="match status" value="1"/>
</dbReference>
<proteinExistence type="inferred from homology"/>
<comment type="similarity">
    <text evidence="1">Belongs to the UDPGP type 1 family.</text>
</comment>
<evidence type="ECO:0000313" key="5">
    <source>
        <dbReference type="Proteomes" id="UP001053296"/>
    </source>
</evidence>
<dbReference type="InterPro" id="IPR029044">
    <property type="entry name" value="Nucleotide-diphossugar_trans"/>
</dbReference>
<organism evidence="4 5">
    <name type="scientific">Pseudodesulfovibrio sediminis</name>
    <dbReference type="NCBI Taxonomy" id="2810563"/>
    <lineage>
        <taxon>Bacteria</taxon>
        <taxon>Pseudomonadati</taxon>
        <taxon>Thermodesulfobacteriota</taxon>
        <taxon>Desulfovibrionia</taxon>
        <taxon>Desulfovibrionales</taxon>
        <taxon>Desulfovibrionaceae</taxon>
    </lineage>
</organism>
<evidence type="ECO:0000313" key="4">
    <source>
        <dbReference type="EMBL" id="BCS89120.1"/>
    </source>
</evidence>
<dbReference type="InterPro" id="IPR016267">
    <property type="entry name" value="UDPGP_trans"/>
</dbReference>
<evidence type="ECO:0000256" key="1">
    <source>
        <dbReference type="ARBA" id="ARBA00010401"/>
    </source>
</evidence>
<dbReference type="PANTHER" id="PTHR43511">
    <property type="match status" value="1"/>
</dbReference>
<gene>
    <name evidence="4" type="ORF">PSDVSF_23620</name>
</gene>
<keyword evidence="3 4" id="KW-0548">Nucleotidyltransferase</keyword>
<dbReference type="PIRSF" id="PIRSF000806">
    <property type="entry name" value="UDPGP"/>
    <property type="match status" value="1"/>
</dbReference>
<dbReference type="Gene3D" id="3.90.550.10">
    <property type="entry name" value="Spore Coat Polysaccharide Biosynthesis Protein SpsA, Chain A"/>
    <property type="match status" value="1"/>
</dbReference>
<sequence>MASLSREENDLFHTCFKQFEQKMVDDSAPAIVINAFKKHLAQFIEGNQACLAEDDIAPVFSHELPSLHTMDRYKDDGIAALPNTAIIKLNGGLGTSMGLDGPKSFLPIKEGRTFLDLILSQVELMRTEFGAQLPLLFMNSYWTEEQTNERLKNVINGDPNIPLSFQQHRYPRIRVDNMSPLQMEGAPEYDWNPPGHGDIYTSLLTSGLMRRLLLLGYRYVFVSNSDNLGAIFNPALLGYMVRKKIPFLMEVCERTSQDRKGGHLVKRLDGTLGLREVSQCAPKDMDAFQDINKYSFFNTNSIWLDLKAVEEAFLKHREFSLQLIVNPKRAIPGDLTSPEIVQLETAMGSAISLFPGAGAVVVPRSRFSPVKTISDLMLTMSDCFHVTDQDSIVCKADWQRLPNIRLDPEVYTTIGDFFSRFPDGVPSLANCRELSILGDVCLHRDVELSGTVKIVNKSKQQVTIPPGRALSGELAL</sequence>
<dbReference type="Proteomes" id="UP001053296">
    <property type="component" value="Chromosome"/>
</dbReference>
<keyword evidence="5" id="KW-1185">Reference proteome</keyword>
<dbReference type="Gene3D" id="2.160.10.10">
    <property type="entry name" value="Hexapeptide repeat proteins"/>
    <property type="match status" value="1"/>
</dbReference>
<accession>A0ABM7P7Y4</accession>
<name>A0ABM7P7Y4_9BACT</name>
<evidence type="ECO:0000256" key="2">
    <source>
        <dbReference type="ARBA" id="ARBA00022679"/>
    </source>
</evidence>
<dbReference type="GO" id="GO:0016779">
    <property type="term" value="F:nucleotidyltransferase activity"/>
    <property type="evidence" value="ECO:0007669"/>
    <property type="project" value="UniProtKB-KW"/>
</dbReference>
<dbReference type="EMBL" id="AP024485">
    <property type="protein sequence ID" value="BCS89120.1"/>
    <property type="molecule type" value="Genomic_DNA"/>
</dbReference>
<protein>
    <submittedName>
        <fullName evidence="4">UTP--glucose-1-phosphate uridylyltransferase</fullName>
    </submittedName>
</protein>
<dbReference type="InterPro" id="IPR002618">
    <property type="entry name" value="UDPGP_fam"/>
</dbReference>
<keyword evidence="2" id="KW-0808">Transferase</keyword>
<dbReference type="RefSeq" id="WP_229591108.1">
    <property type="nucleotide sequence ID" value="NZ_AP024485.1"/>
</dbReference>
<dbReference type="SUPFAM" id="SSF53448">
    <property type="entry name" value="Nucleotide-diphospho-sugar transferases"/>
    <property type="match status" value="1"/>
</dbReference>
<reference evidence="4" key="1">
    <citation type="journal article" date="2022" name="Arch. Microbiol.">
        <title>Pseudodesulfovibrio sediminis sp. nov., a mesophilic and neutrophilic sulfate-reducing bacterium isolated from sediment of a brackish lake.</title>
        <authorList>
            <person name="Takahashi A."/>
            <person name="Kojima H."/>
            <person name="Watanabe M."/>
            <person name="Fukui M."/>
        </authorList>
    </citation>
    <scope>NUCLEOTIDE SEQUENCE</scope>
    <source>
        <strain evidence="4">SF6</strain>
    </source>
</reference>
<evidence type="ECO:0000256" key="3">
    <source>
        <dbReference type="ARBA" id="ARBA00022695"/>
    </source>
</evidence>